<proteinExistence type="predicted"/>
<protein>
    <recommendedName>
        <fullName evidence="3">HIT domain-containing protein</fullName>
    </recommendedName>
</protein>
<dbReference type="EMBL" id="BAABRV010000009">
    <property type="protein sequence ID" value="GAA5534659.1"/>
    <property type="molecule type" value="Genomic_DNA"/>
</dbReference>
<sequence length="176" mass="19314">MKVTVNLDGTLLPKREEEWAHWLAHPDENPLVPDTAGRPSGEGWTIQNDLGVYSQRQPQYAEGLRYSGIIVTKRPCQTVFDLTPGEAAAPHALLAEVRAHLDATVQPDGYKVGGNVYPAGGQPRPDKYSPRVHLHVIPRWNTDVSAGAGLRHFLKEAAREAERRCRTATSAPPDPA</sequence>
<keyword evidence="2" id="KW-1185">Reference proteome</keyword>
<name>A0ABP9XH24_9DEIO</name>
<dbReference type="Gene3D" id="3.30.428.10">
    <property type="entry name" value="HIT-like"/>
    <property type="match status" value="1"/>
</dbReference>
<reference evidence="1 2" key="1">
    <citation type="submission" date="2024-02" db="EMBL/GenBank/DDBJ databases">
        <title>Deinococcus aluminii NBRC 112889.</title>
        <authorList>
            <person name="Ichikawa N."/>
            <person name="Katano-Makiyama Y."/>
            <person name="Hidaka K."/>
        </authorList>
    </citation>
    <scope>NUCLEOTIDE SEQUENCE [LARGE SCALE GENOMIC DNA]</scope>
    <source>
        <strain evidence="1 2">NBRC 112889</strain>
    </source>
</reference>
<dbReference type="Proteomes" id="UP001404956">
    <property type="component" value="Unassembled WGS sequence"/>
</dbReference>
<evidence type="ECO:0000313" key="1">
    <source>
        <dbReference type="EMBL" id="GAA5534659.1"/>
    </source>
</evidence>
<dbReference type="RefSeq" id="WP_345456554.1">
    <property type="nucleotide sequence ID" value="NZ_BAABRV010000009.1"/>
</dbReference>
<evidence type="ECO:0000313" key="2">
    <source>
        <dbReference type="Proteomes" id="UP001404956"/>
    </source>
</evidence>
<gene>
    <name evidence="1" type="ORF">Dalu01_03070</name>
</gene>
<dbReference type="InterPro" id="IPR036265">
    <property type="entry name" value="HIT-like_sf"/>
</dbReference>
<evidence type="ECO:0008006" key="3">
    <source>
        <dbReference type="Google" id="ProtNLM"/>
    </source>
</evidence>
<dbReference type="SUPFAM" id="SSF54197">
    <property type="entry name" value="HIT-like"/>
    <property type="match status" value="1"/>
</dbReference>
<organism evidence="1 2">
    <name type="scientific">Deinococcus aluminii</name>
    <dbReference type="NCBI Taxonomy" id="1656885"/>
    <lineage>
        <taxon>Bacteria</taxon>
        <taxon>Thermotogati</taxon>
        <taxon>Deinococcota</taxon>
        <taxon>Deinococci</taxon>
        <taxon>Deinococcales</taxon>
        <taxon>Deinococcaceae</taxon>
        <taxon>Deinococcus</taxon>
    </lineage>
</organism>
<comment type="caution">
    <text evidence="1">The sequence shown here is derived from an EMBL/GenBank/DDBJ whole genome shotgun (WGS) entry which is preliminary data.</text>
</comment>
<accession>A0ABP9XH24</accession>